<dbReference type="Gene3D" id="3.80.10.10">
    <property type="entry name" value="Ribonuclease Inhibitor"/>
    <property type="match status" value="2"/>
</dbReference>
<dbReference type="InterPro" id="IPR032675">
    <property type="entry name" value="LRR_dom_sf"/>
</dbReference>
<evidence type="ECO:0000313" key="1">
    <source>
        <dbReference type="EMBL" id="KAJ9574741.1"/>
    </source>
</evidence>
<proteinExistence type="predicted"/>
<comment type="caution">
    <text evidence="1">The sequence shown here is derived from an EMBL/GenBank/DDBJ whole genome shotgun (WGS) entry which is preliminary data.</text>
</comment>
<organism evidence="1 2">
    <name type="scientific">Diploptera punctata</name>
    <name type="common">Pacific beetle cockroach</name>
    <dbReference type="NCBI Taxonomy" id="6984"/>
    <lineage>
        <taxon>Eukaryota</taxon>
        <taxon>Metazoa</taxon>
        <taxon>Ecdysozoa</taxon>
        <taxon>Arthropoda</taxon>
        <taxon>Hexapoda</taxon>
        <taxon>Insecta</taxon>
        <taxon>Pterygota</taxon>
        <taxon>Neoptera</taxon>
        <taxon>Polyneoptera</taxon>
        <taxon>Dictyoptera</taxon>
        <taxon>Blattodea</taxon>
        <taxon>Blaberoidea</taxon>
        <taxon>Blaberidae</taxon>
        <taxon>Diplopterinae</taxon>
        <taxon>Diploptera</taxon>
    </lineage>
</organism>
<name>A0AAD7Z6M9_DIPPU</name>
<sequence>MPQHKQPYCLEQLALKSLTDFMLKFGCHVIEMAHKPVEEEIWTSVRDFLHPGLPYSLANKLSTNLLDIIPKLEIEAESYLYSEVDTGRHMDVVKKFIEISLEPCLLELKLTDCSDFVCEILCGQLHRLTNLETLYIKAIHSKNRKITIRKILQENIVRLKHLKTFTCEKICTDEIIQVLAENCKQLEHLNIIFSKHVTVQSASAISRLQNLKHLNIWGTFFDIEACCFLLNVLSNLETFISDQDKVVGNVTNVLKVKSLMTICESPDVLVNVCPHLADVTLHFVDCNLSKLALLPHLLKFSVSNCNFDDIEGILITKASKLMYLKLSEVRHVNLKIINSCENLLSLEMLQCSYQPQIAVVDSIHFQNLKNLTIWEFFSNELEALISAYSRLKVINLRKVPIINDSILLSLVTKNKETLTDLSLKSCAYLNINTLKFVIDICDNLNRIVYRNEDSEFDELSDLYILKLYIDQNNLNVELTTGDIW</sequence>
<accession>A0AAD7Z6M9</accession>
<dbReference type="Proteomes" id="UP001233999">
    <property type="component" value="Unassembled WGS sequence"/>
</dbReference>
<protein>
    <submittedName>
        <fullName evidence="1">Uncharacterized protein</fullName>
    </submittedName>
</protein>
<dbReference type="SUPFAM" id="SSF52058">
    <property type="entry name" value="L domain-like"/>
    <property type="match status" value="1"/>
</dbReference>
<gene>
    <name evidence="1" type="ORF">L9F63_008111</name>
</gene>
<keyword evidence="2" id="KW-1185">Reference proteome</keyword>
<evidence type="ECO:0000313" key="2">
    <source>
        <dbReference type="Proteomes" id="UP001233999"/>
    </source>
</evidence>
<dbReference type="AlphaFoldDB" id="A0AAD7Z6M9"/>
<reference evidence="1" key="1">
    <citation type="journal article" date="2023" name="IScience">
        <title>Live-bearing cockroach genome reveals convergent evolutionary mechanisms linked to viviparity in insects and beyond.</title>
        <authorList>
            <person name="Fouks B."/>
            <person name="Harrison M.C."/>
            <person name="Mikhailova A.A."/>
            <person name="Marchal E."/>
            <person name="English S."/>
            <person name="Carruthers M."/>
            <person name="Jennings E.C."/>
            <person name="Chiamaka E.L."/>
            <person name="Frigard R.A."/>
            <person name="Pippel M."/>
            <person name="Attardo G.M."/>
            <person name="Benoit J.B."/>
            <person name="Bornberg-Bauer E."/>
            <person name="Tobe S.S."/>
        </authorList>
    </citation>
    <scope>NUCLEOTIDE SEQUENCE</scope>
    <source>
        <strain evidence="1">Stay&amp;Tobe</strain>
    </source>
</reference>
<reference evidence="1" key="2">
    <citation type="submission" date="2023-05" db="EMBL/GenBank/DDBJ databases">
        <authorList>
            <person name="Fouks B."/>
        </authorList>
    </citation>
    <scope>NUCLEOTIDE SEQUENCE</scope>
    <source>
        <strain evidence="1">Stay&amp;Tobe</strain>
        <tissue evidence="1">Testes</tissue>
    </source>
</reference>
<dbReference type="EMBL" id="JASPKZ010010265">
    <property type="protein sequence ID" value="KAJ9574741.1"/>
    <property type="molecule type" value="Genomic_DNA"/>
</dbReference>